<keyword evidence="3" id="KW-1185">Reference proteome</keyword>
<comment type="caution">
    <text evidence="2">The sequence shown here is derived from an EMBL/GenBank/DDBJ whole genome shotgun (WGS) entry which is preliminary data.</text>
</comment>
<feature type="region of interest" description="Disordered" evidence="1">
    <location>
        <begin position="195"/>
        <end position="249"/>
    </location>
</feature>
<proteinExistence type="predicted"/>
<accession>A0AAD7IDC4</accession>
<sequence length="369" mass="41290">MSSKIVASARTHPCLRGILPASETQRGLIAKPCHFTINNKNHISDYPYDINPFQGKWHSPKSNYEQYHVSYCKISGRGPPPADLTNATPGDIYIDLSPEAYAVYGKVAASESGSAWKRWFDPQPKLRDDAVMVKHPYFHNRVLWCSPTSGINWFAADAVRPIQDRAVEARLVSTIAGKTEATKWKEAAAVIGMSLNPSRGKGSRPRVQARRSISPLSPALDSREPSPLTGKRKTRHQGAPDESESRSTLTFLEGERYKAVLRGLAQRFRTERNEIAEDVRALEEYLASNPPPPLDVPQSKEFSELIEKVLARGIESYTHELDPGVREYCDLQAELAAVEAQRSNEECILEDMQISLGLAIFEHKRLKNQ</sequence>
<protein>
    <submittedName>
        <fullName evidence="2">Uncharacterized protein</fullName>
    </submittedName>
</protein>
<evidence type="ECO:0000313" key="2">
    <source>
        <dbReference type="EMBL" id="KAJ7740561.1"/>
    </source>
</evidence>
<dbReference type="EMBL" id="JARKIB010000102">
    <property type="protein sequence ID" value="KAJ7740561.1"/>
    <property type="molecule type" value="Genomic_DNA"/>
</dbReference>
<organism evidence="2 3">
    <name type="scientific">Mycena metata</name>
    <dbReference type="NCBI Taxonomy" id="1033252"/>
    <lineage>
        <taxon>Eukaryota</taxon>
        <taxon>Fungi</taxon>
        <taxon>Dikarya</taxon>
        <taxon>Basidiomycota</taxon>
        <taxon>Agaricomycotina</taxon>
        <taxon>Agaricomycetes</taxon>
        <taxon>Agaricomycetidae</taxon>
        <taxon>Agaricales</taxon>
        <taxon>Marasmiineae</taxon>
        <taxon>Mycenaceae</taxon>
        <taxon>Mycena</taxon>
    </lineage>
</organism>
<name>A0AAD7IDC4_9AGAR</name>
<evidence type="ECO:0000313" key="3">
    <source>
        <dbReference type="Proteomes" id="UP001215598"/>
    </source>
</evidence>
<dbReference type="Proteomes" id="UP001215598">
    <property type="component" value="Unassembled WGS sequence"/>
</dbReference>
<gene>
    <name evidence="2" type="ORF">B0H16DRAFT_54303</name>
</gene>
<dbReference type="AlphaFoldDB" id="A0AAD7IDC4"/>
<evidence type="ECO:0000256" key="1">
    <source>
        <dbReference type="SAM" id="MobiDB-lite"/>
    </source>
</evidence>
<reference evidence="2" key="1">
    <citation type="submission" date="2023-03" db="EMBL/GenBank/DDBJ databases">
        <title>Massive genome expansion in bonnet fungi (Mycena s.s.) driven by repeated elements and novel gene families across ecological guilds.</title>
        <authorList>
            <consortium name="Lawrence Berkeley National Laboratory"/>
            <person name="Harder C.B."/>
            <person name="Miyauchi S."/>
            <person name="Viragh M."/>
            <person name="Kuo A."/>
            <person name="Thoen E."/>
            <person name="Andreopoulos B."/>
            <person name="Lu D."/>
            <person name="Skrede I."/>
            <person name="Drula E."/>
            <person name="Henrissat B."/>
            <person name="Morin E."/>
            <person name="Kohler A."/>
            <person name="Barry K."/>
            <person name="LaButti K."/>
            <person name="Morin E."/>
            <person name="Salamov A."/>
            <person name="Lipzen A."/>
            <person name="Mereny Z."/>
            <person name="Hegedus B."/>
            <person name="Baldrian P."/>
            <person name="Stursova M."/>
            <person name="Weitz H."/>
            <person name="Taylor A."/>
            <person name="Grigoriev I.V."/>
            <person name="Nagy L.G."/>
            <person name="Martin F."/>
            <person name="Kauserud H."/>
        </authorList>
    </citation>
    <scope>NUCLEOTIDE SEQUENCE</scope>
    <source>
        <strain evidence="2">CBHHK182m</strain>
    </source>
</reference>